<dbReference type="EMBL" id="CAKMTQ010000045">
    <property type="protein sequence ID" value="CAH1537643.1"/>
    <property type="molecule type" value="Genomic_DNA"/>
</dbReference>
<gene>
    <name evidence="1" type="ORF">THF1D04_50078</name>
</gene>
<sequence>MKPAQKTPNGTKLAPTGNADAAALTTQLTVMVGWKTAVPT</sequence>
<evidence type="ECO:0000313" key="2">
    <source>
        <dbReference type="Proteomes" id="UP001295420"/>
    </source>
</evidence>
<reference evidence="1" key="1">
    <citation type="submission" date="2022-01" db="EMBL/GenBank/DDBJ databases">
        <authorList>
            <person name="Lagorce A."/>
        </authorList>
    </citation>
    <scope>NUCLEOTIDE SEQUENCE</scope>
    <source>
        <strain evidence="1">Th15_F1_D04</strain>
    </source>
</reference>
<organism evidence="1 2">
    <name type="scientific">Vibrio owensii</name>
    <dbReference type="NCBI Taxonomy" id="696485"/>
    <lineage>
        <taxon>Bacteria</taxon>
        <taxon>Pseudomonadati</taxon>
        <taxon>Pseudomonadota</taxon>
        <taxon>Gammaproteobacteria</taxon>
        <taxon>Vibrionales</taxon>
        <taxon>Vibrionaceae</taxon>
        <taxon>Vibrio</taxon>
    </lineage>
</organism>
<dbReference type="Proteomes" id="UP001295420">
    <property type="component" value="Unassembled WGS sequence"/>
</dbReference>
<comment type="caution">
    <text evidence="1">The sequence shown here is derived from an EMBL/GenBank/DDBJ whole genome shotgun (WGS) entry which is preliminary data.</text>
</comment>
<evidence type="ECO:0000313" key="1">
    <source>
        <dbReference type="EMBL" id="CAH1537643.1"/>
    </source>
</evidence>
<accession>A0AAU9Q9P3</accession>
<name>A0AAU9Q9P3_9VIBR</name>
<proteinExistence type="predicted"/>
<dbReference type="AlphaFoldDB" id="A0AAU9Q9P3"/>
<protein>
    <submittedName>
        <fullName evidence="1">Uncharacterized protein</fullName>
    </submittedName>
</protein>